<gene>
    <name evidence="1" type="ORF">SAMN05444487_11822</name>
</gene>
<dbReference type="STRING" id="1048340.SAMN05444487_11822"/>
<name>A0A1H3BTB9_9BACL</name>
<protein>
    <submittedName>
        <fullName evidence="1">Phage major tail protein, TP901-1 family</fullName>
    </submittedName>
</protein>
<dbReference type="Pfam" id="PF06199">
    <property type="entry name" value="Phage_tail_2"/>
    <property type="match status" value="1"/>
</dbReference>
<organism evidence="1 2">
    <name type="scientific">Marininema mesophilum</name>
    <dbReference type="NCBI Taxonomy" id="1048340"/>
    <lineage>
        <taxon>Bacteria</taxon>
        <taxon>Bacillati</taxon>
        <taxon>Bacillota</taxon>
        <taxon>Bacilli</taxon>
        <taxon>Bacillales</taxon>
        <taxon>Thermoactinomycetaceae</taxon>
        <taxon>Marininema</taxon>
    </lineage>
</organism>
<dbReference type="Proteomes" id="UP000198534">
    <property type="component" value="Unassembled WGS sequence"/>
</dbReference>
<evidence type="ECO:0000313" key="2">
    <source>
        <dbReference type="Proteomes" id="UP000198534"/>
    </source>
</evidence>
<dbReference type="InterPro" id="IPR011855">
    <property type="entry name" value="Phgtail_TP901_1"/>
</dbReference>
<dbReference type="AlphaFoldDB" id="A0A1H3BTB9"/>
<proteinExistence type="predicted"/>
<dbReference type="OrthoDB" id="5242354at2"/>
<keyword evidence="2" id="KW-1185">Reference proteome</keyword>
<evidence type="ECO:0000313" key="1">
    <source>
        <dbReference type="EMBL" id="SDX45036.1"/>
    </source>
</evidence>
<accession>A0A1H3BTB9</accession>
<sequence>MAKGDVFSGNDVTLWVNDPATPAGSPVFVGGQSETKFKTSTETIEVTRKKPIGGPVWKEFLPGAQEWELDNDAFWVQDDEGITLLNTAKRTGTPVIIQWRQPDGKMKEGTAIITELSEESPMDDGYSMSMSLQGTGAYDIKDIPKK</sequence>
<reference evidence="1 2" key="1">
    <citation type="submission" date="2016-10" db="EMBL/GenBank/DDBJ databases">
        <authorList>
            <person name="de Groot N.N."/>
        </authorList>
    </citation>
    <scope>NUCLEOTIDE SEQUENCE [LARGE SCALE GENOMIC DNA]</scope>
    <source>
        <strain evidence="1 2">DSM 45610</strain>
    </source>
</reference>
<dbReference type="RefSeq" id="WP_091742589.1">
    <property type="nucleotide sequence ID" value="NZ_FNNQ01000018.1"/>
</dbReference>
<dbReference type="EMBL" id="FNNQ01000018">
    <property type="protein sequence ID" value="SDX45036.1"/>
    <property type="molecule type" value="Genomic_DNA"/>
</dbReference>
<dbReference type="Gene3D" id="4.10.410.40">
    <property type="match status" value="1"/>
</dbReference>